<dbReference type="PhylomeDB" id="E9HRL1"/>
<feature type="compositionally biased region" description="Basic and acidic residues" evidence="1">
    <location>
        <begin position="24"/>
        <end position="36"/>
    </location>
</feature>
<evidence type="ECO:0000313" key="3">
    <source>
        <dbReference type="Proteomes" id="UP000000305"/>
    </source>
</evidence>
<dbReference type="OrthoDB" id="6371824at2759"/>
<feature type="compositionally biased region" description="Polar residues" evidence="1">
    <location>
        <begin position="405"/>
        <end position="422"/>
    </location>
</feature>
<feature type="compositionally biased region" description="Basic and acidic residues" evidence="1">
    <location>
        <begin position="158"/>
        <end position="168"/>
    </location>
</feature>
<organism evidence="2 3">
    <name type="scientific">Daphnia pulex</name>
    <name type="common">Water flea</name>
    <dbReference type="NCBI Taxonomy" id="6669"/>
    <lineage>
        <taxon>Eukaryota</taxon>
        <taxon>Metazoa</taxon>
        <taxon>Ecdysozoa</taxon>
        <taxon>Arthropoda</taxon>
        <taxon>Crustacea</taxon>
        <taxon>Branchiopoda</taxon>
        <taxon>Diplostraca</taxon>
        <taxon>Cladocera</taxon>
        <taxon>Anomopoda</taxon>
        <taxon>Daphniidae</taxon>
        <taxon>Daphnia</taxon>
    </lineage>
</organism>
<feature type="compositionally biased region" description="Basic and acidic residues" evidence="1">
    <location>
        <begin position="384"/>
        <end position="397"/>
    </location>
</feature>
<feature type="region of interest" description="Disordered" evidence="1">
    <location>
        <begin position="49"/>
        <end position="183"/>
    </location>
</feature>
<dbReference type="AlphaFoldDB" id="E9HRL1"/>
<feature type="compositionally biased region" description="Polar residues" evidence="1">
    <location>
        <begin position="136"/>
        <end position="145"/>
    </location>
</feature>
<feature type="region of interest" description="Disordered" evidence="1">
    <location>
        <begin position="355"/>
        <end position="422"/>
    </location>
</feature>
<evidence type="ECO:0000256" key="1">
    <source>
        <dbReference type="SAM" id="MobiDB-lite"/>
    </source>
</evidence>
<proteinExistence type="predicted"/>
<gene>
    <name evidence="2" type="ORF">DAPPUDRAFT_264436</name>
</gene>
<dbReference type="EMBL" id="GL732737">
    <property type="protein sequence ID" value="EFX65637.1"/>
    <property type="molecule type" value="Genomic_DNA"/>
</dbReference>
<name>E9HRL1_DAPPU</name>
<evidence type="ECO:0000313" key="2">
    <source>
        <dbReference type="EMBL" id="EFX65637.1"/>
    </source>
</evidence>
<dbReference type="Proteomes" id="UP000000305">
    <property type="component" value="Unassembled WGS sequence"/>
</dbReference>
<reference evidence="2 3" key="1">
    <citation type="journal article" date="2011" name="Science">
        <title>The ecoresponsive genome of Daphnia pulex.</title>
        <authorList>
            <person name="Colbourne J.K."/>
            <person name="Pfrender M.E."/>
            <person name="Gilbert D."/>
            <person name="Thomas W.K."/>
            <person name="Tucker A."/>
            <person name="Oakley T.H."/>
            <person name="Tokishita S."/>
            <person name="Aerts A."/>
            <person name="Arnold G.J."/>
            <person name="Basu M.K."/>
            <person name="Bauer D.J."/>
            <person name="Caceres C.E."/>
            <person name="Carmel L."/>
            <person name="Casola C."/>
            <person name="Choi J.H."/>
            <person name="Detter J.C."/>
            <person name="Dong Q."/>
            <person name="Dusheyko S."/>
            <person name="Eads B.D."/>
            <person name="Frohlich T."/>
            <person name="Geiler-Samerotte K.A."/>
            <person name="Gerlach D."/>
            <person name="Hatcher P."/>
            <person name="Jogdeo S."/>
            <person name="Krijgsveld J."/>
            <person name="Kriventseva E.V."/>
            <person name="Kultz D."/>
            <person name="Laforsch C."/>
            <person name="Lindquist E."/>
            <person name="Lopez J."/>
            <person name="Manak J.R."/>
            <person name="Muller J."/>
            <person name="Pangilinan J."/>
            <person name="Patwardhan R.P."/>
            <person name="Pitluck S."/>
            <person name="Pritham E.J."/>
            <person name="Rechtsteiner A."/>
            <person name="Rho M."/>
            <person name="Rogozin I.B."/>
            <person name="Sakarya O."/>
            <person name="Salamov A."/>
            <person name="Schaack S."/>
            <person name="Shapiro H."/>
            <person name="Shiga Y."/>
            <person name="Skalitzky C."/>
            <person name="Smith Z."/>
            <person name="Souvorov A."/>
            <person name="Sung W."/>
            <person name="Tang Z."/>
            <person name="Tsuchiya D."/>
            <person name="Tu H."/>
            <person name="Vos H."/>
            <person name="Wang M."/>
            <person name="Wolf Y.I."/>
            <person name="Yamagata H."/>
            <person name="Yamada T."/>
            <person name="Ye Y."/>
            <person name="Shaw J.R."/>
            <person name="Andrews J."/>
            <person name="Crease T.J."/>
            <person name="Tang H."/>
            <person name="Lucas S.M."/>
            <person name="Robertson H.M."/>
            <person name="Bork P."/>
            <person name="Koonin E.V."/>
            <person name="Zdobnov E.M."/>
            <person name="Grigoriev I.V."/>
            <person name="Lynch M."/>
            <person name="Boore J.L."/>
        </authorList>
    </citation>
    <scope>NUCLEOTIDE SEQUENCE [LARGE SCALE GENOMIC DNA]</scope>
</reference>
<feature type="compositionally biased region" description="Basic and acidic residues" evidence="1">
    <location>
        <begin position="125"/>
        <end position="135"/>
    </location>
</feature>
<accession>E9HRL1</accession>
<dbReference type="KEGG" id="dpx:DAPPUDRAFT_264436"/>
<feature type="compositionally biased region" description="Acidic residues" evidence="1">
    <location>
        <begin position="92"/>
        <end position="108"/>
    </location>
</feature>
<feature type="region of interest" description="Disordered" evidence="1">
    <location>
        <begin position="1"/>
        <end position="36"/>
    </location>
</feature>
<dbReference type="HOGENOM" id="CLU_036541_0_0_1"/>
<dbReference type="InParanoid" id="E9HRL1"/>
<protein>
    <submittedName>
        <fullName evidence="2">Uncharacterized protein</fullName>
    </submittedName>
</protein>
<sequence length="422" mass="48255">MSAPGNFNGRHQESLIDPRALNYVDRERDRDRQQRFHWREQPRVRFETGQFMERSRSPLRYPPRDFSHPSAPFHQRFAQPEYGMPDYGRYEEEGEEEEEEEVYVDEEEWSRQRQSKRPWLPSNRGQDEKRSEQQSEPKAGTSTEQDGAAEVPPPLVDESSHSKPEKSRAPAPEEGNDSQEPLIVPWEVSELITGWMTKGVTTEQSKAIAKKYPLEFSDESFSLRPPKLDGFMQRRAKDKDRLKAVNASEEPLVTTQLKIMDMAPPLIDLYTRVLSLGEGEKKSIATESLLAVLQQWARAYHHITKQRRRAVVSLIEPSFDFLSADPESFAAGREARELLFTPKFLESMLREASQDATLAATSRIRPVKRRMAGPPQSNRGPGSRRPDQPQQDSHEGVGSRGGRPQYSNSWLRGGNSVVSQAQ</sequence>
<keyword evidence="3" id="KW-1185">Reference proteome</keyword>